<proteinExistence type="predicted"/>
<reference evidence="3 4" key="1">
    <citation type="submission" date="2016-03" db="EMBL/GenBank/DDBJ databases">
        <title>Choanephora cucurbitarum.</title>
        <authorList>
            <person name="Min B."/>
            <person name="Park H."/>
            <person name="Park J.-H."/>
            <person name="Shin H.-D."/>
            <person name="Choi I.-G."/>
        </authorList>
    </citation>
    <scope>NUCLEOTIDE SEQUENCE [LARGE SCALE GENOMIC DNA]</scope>
    <source>
        <strain evidence="3 4">KUS-F28377</strain>
    </source>
</reference>
<dbReference type="AlphaFoldDB" id="A0A1C7NGZ3"/>
<evidence type="ECO:0008006" key="5">
    <source>
        <dbReference type="Google" id="ProtNLM"/>
    </source>
</evidence>
<feature type="region of interest" description="Disordered" evidence="1">
    <location>
        <begin position="110"/>
        <end position="137"/>
    </location>
</feature>
<evidence type="ECO:0000313" key="4">
    <source>
        <dbReference type="Proteomes" id="UP000093000"/>
    </source>
</evidence>
<dbReference type="Proteomes" id="UP000093000">
    <property type="component" value="Unassembled WGS sequence"/>
</dbReference>
<name>A0A1C7NGZ3_9FUNG</name>
<dbReference type="EMBL" id="LUGH01000195">
    <property type="protein sequence ID" value="OBZ87816.1"/>
    <property type="molecule type" value="Genomic_DNA"/>
</dbReference>
<feature type="signal peptide" evidence="2">
    <location>
        <begin position="1"/>
        <end position="16"/>
    </location>
</feature>
<evidence type="ECO:0000256" key="2">
    <source>
        <dbReference type="SAM" id="SignalP"/>
    </source>
</evidence>
<accession>A0A1C7NGZ3</accession>
<comment type="caution">
    <text evidence="3">The sequence shown here is derived from an EMBL/GenBank/DDBJ whole genome shotgun (WGS) entry which is preliminary data.</text>
</comment>
<sequence>MKNILLPLVLLTSVLCKVAHDNDAQNDAEHIRTVTRWEPYPVVFAATKVASAPKKTTEKGLSFVDIEDDESQSEFDEDLDDYNDATYDEYAEEEDEEDYENDYEQLEDTEYMEDEDEEIDEKKEDQDDNDDVEKSKSKMKKKLDELLTVTRTKMHVVTALAMLDIIDNNESTTDDKSCLLTVTETVTKESLPTHQLIATVTETETERFTTTKTVTKNPIFENIFPELSTPEATPDEKPMIKEIATAMLKATKQKCLANGQPCTFENPASCCSGICINEYGTGRCGSI</sequence>
<organism evidence="3 4">
    <name type="scientific">Choanephora cucurbitarum</name>
    <dbReference type="NCBI Taxonomy" id="101091"/>
    <lineage>
        <taxon>Eukaryota</taxon>
        <taxon>Fungi</taxon>
        <taxon>Fungi incertae sedis</taxon>
        <taxon>Mucoromycota</taxon>
        <taxon>Mucoromycotina</taxon>
        <taxon>Mucoromycetes</taxon>
        <taxon>Mucorales</taxon>
        <taxon>Mucorineae</taxon>
        <taxon>Choanephoraceae</taxon>
        <taxon>Choanephoroideae</taxon>
        <taxon>Choanephora</taxon>
    </lineage>
</organism>
<protein>
    <recommendedName>
        <fullName evidence="5">WAP domain-containing protein</fullName>
    </recommendedName>
</protein>
<dbReference type="InParanoid" id="A0A1C7NGZ3"/>
<gene>
    <name evidence="3" type="ORF">A0J61_04129</name>
</gene>
<evidence type="ECO:0000256" key="1">
    <source>
        <dbReference type="SAM" id="MobiDB-lite"/>
    </source>
</evidence>
<keyword evidence="2" id="KW-0732">Signal</keyword>
<dbReference type="OrthoDB" id="10552363at2759"/>
<feature type="compositionally biased region" description="Acidic residues" evidence="1">
    <location>
        <begin position="110"/>
        <end position="119"/>
    </location>
</feature>
<feature type="chain" id="PRO_5008889690" description="WAP domain-containing protein" evidence="2">
    <location>
        <begin position="17"/>
        <end position="287"/>
    </location>
</feature>
<evidence type="ECO:0000313" key="3">
    <source>
        <dbReference type="EMBL" id="OBZ87816.1"/>
    </source>
</evidence>
<keyword evidence="4" id="KW-1185">Reference proteome</keyword>